<comment type="caution">
    <text evidence="1">The sequence shown here is derived from an EMBL/GenBank/DDBJ whole genome shotgun (WGS) entry which is preliminary data.</text>
</comment>
<name>A0ABX1F985_9PSEU</name>
<evidence type="ECO:0008006" key="3">
    <source>
        <dbReference type="Google" id="ProtNLM"/>
    </source>
</evidence>
<evidence type="ECO:0000313" key="2">
    <source>
        <dbReference type="Proteomes" id="UP001515943"/>
    </source>
</evidence>
<sequence>MMMYLTARKFSLSSLGKGEEISLPKITILNDYARLFLAGSRHLVLTTGQAKVGQEKLELLSSDGGLRWDVGLFESNSYIPAAGIMSVGEEDSLFAVALQNRPSLCQSDFPIVLISSAGEVTRTDWGVAAPPGFVSNQAQGIEVHDLWWDGSRTLHATIASWTCDGIKQNHHDKKVVHSTSKLWKLERGTWVPEGDFPATVVRPVGKDGRAVLAIPDCYGEVEDPDPQTYCNVGNLQLFEGSHHYDIANGVLMLYAPPPVSLWREEATIAPGSRMATIDKLKGARVPSLCQHPEGKLVRGKLPGIDGMYGFVRLAAVRSPERDRDLVAVADITGDGKDEVAAVLECTQGGVSWPESIVVYDESLAIVGQINLGHVTTSAKAAVEKIEGGEGRFSVRWISYEGASFCVKTWTAQVHVKSGSVQLADLTQLNGALEPC</sequence>
<dbReference type="EMBL" id="VSRL01000001">
    <property type="protein sequence ID" value="NKE55392.1"/>
    <property type="molecule type" value="Genomic_DNA"/>
</dbReference>
<reference evidence="1 2" key="1">
    <citation type="submission" date="2019-08" db="EMBL/GenBank/DDBJ databases">
        <title>Lentzea from Indian Himalayas.</title>
        <authorList>
            <person name="Mandal S."/>
            <person name="Mallick Gupta A."/>
            <person name="Maiti P.K."/>
            <person name="Sarkar J."/>
            <person name="Mandal S."/>
        </authorList>
    </citation>
    <scope>NUCLEOTIDE SEQUENCE [LARGE SCALE GENOMIC DNA]</scope>
    <source>
        <strain evidence="1 2">PSKA42</strain>
    </source>
</reference>
<protein>
    <recommendedName>
        <fullName evidence="3">PQQ-like domain-containing protein</fullName>
    </recommendedName>
</protein>
<evidence type="ECO:0000313" key="1">
    <source>
        <dbReference type="EMBL" id="NKE55392.1"/>
    </source>
</evidence>
<keyword evidence="2" id="KW-1185">Reference proteome</keyword>
<gene>
    <name evidence="1" type="ORF">FXN61_00525</name>
</gene>
<accession>A0ABX1F985</accession>
<dbReference type="Proteomes" id="UP001515943">
    <property type="component" value="Unassembled WGS sequence"/>
</dbReference>
<proteinExistence type="predicted"/>
<organism evidence="1 2">
    <name type="scientific">Lentzea indica</name>
    <dbReference type="NCBI Taxonomy" id="2604800"/>
    <lineage>
        <taxon>Bacteria</taxon>
        <taxon>Bacillati</taxon>
        <taxon>Actinomycetota</taxon>
        <taxon>Actinomycetes</taxon>
        <taxon>Pseudonocardiales</taxon>
        <taxon>Pseudonocardiaceae</taxon>
        <taxon>Lentzea</taxon>
    </lineage>
</organism>